<feature type="transmembrane region" description="Helical" evidence="1">
    <location>
        <begin position="84"/>
        <end position="104"/>
    </location>
</feature>
<keyword evidence="1" id="KW-0472">Membrane</keyword>
<evidence type="ECO:0000256" key="1">
    <source>
        <dbReference type="SAM" id="Phobius"/>
    </source>
</evidence>
<dbReference type="AlphaFoldDB" id="A0A022RPN0"/>
<reference evidence="2 3" key="1">
    <citation type="journal article" date="2013" name="Proc. Natl. Acad. Sci. U.S.A.">
        <title>Fine-scale variation in meiotic recombination in Mimulus inferred from population shotgun sequencing.</title>
        <authorList>
            <person name="Hellsten U."/>
            <person name="Wright K.M."/>
            <person name="Jenkins J."/>
            <person name="Shu S."/>
            <person name="Yuan Y."/>
            <person name="Wessler S.R."/>
            <person name="Schmutz J."/>
            <person name="Willis J.H."/>
            <person name="Rokhsar D.S."/>
        </authorList>
    </citation>
    <scope>NUCLEOTIDE SEQUENCE [LARGE SCALE GENOMIC DNA]</scope>
    <source>
        <strain evidence="3">cv. DUN x IM62</strain>
    </source>
</reference>
<keyword evidence="1" id="KW-1133">Transmembrane helix</keyword>
<accession>A0A022RPN0</accession>
<evidence type="ECO:0000313" key="2">
    <source>
        <dbReference type="EMBL" id="EYU42004.1"/>
    </source>
</evidence>
<keyword evidence="3" id="KW-1185">Reference proteome</keyword>
<dbReference type="EMBL" id="KI630319">
    <property type="protein sequence ID" value="EYU42004.1"/>
    <property type="molecule type" value="Genomic_DNA"/>
</dbReference>
<gene>
    <name evidence="2" type="ORF">MIMGU_mgv1a015053mg</name>
</gene>
<proteinExistence type="predicted"/>
<sequence>MFITYFVTDVSHVCFQLFNPCSHKTPSHQSKRFKCFTPNKAHTHKNNLHTELLLILHGKKSTLKLHHLNPLSLFLAMLPSGPNLVLFCVFILRFIASSLCKLCAKSFSFAEQYFRLWYLYEQDELCELASSSPFVSSASIISIIYILIRGKFNPEYFRENMDTLKQIMK</sequence>
<dbReference type="Proteomes" id="UP000030748">
    <property type="component" value="Unassembled WGS sequence"/>
</dbReference>
<name>A0A022RPN0_ERYGU</name>
<evidence type="ECO:0000313" key="3">
    <source>
        <dbReference type="Proteomes" id="UP000030748"/>
    </source>
</evidence>
<protein>
    <submittedName>
        <fullName evidence="2">Uncharacterized protein</fullName>
    </submittedName>
</protein>
<keyword evidence="1" id="KW-0812">Transmembrane</keyword>
<organism evidence="2 3">
    <name type="scientific">Erythranthe guttata</name>
    <name type="common">Yellow monkey flower</name>
    <name type="synonym">Mimulus guttatus</name>
    <dbReference type="NCBI Taxonomy" id="4155"/>
    <lineage>
        <taxon>Eukaryota</taxon>
        <taxon>Viridiplantae</taxon>
        <taxon>Streptophyta</taxon>
        <taxon>Embryophyta</taxon>
        <taxon>Tracheophyta</taxon>
        <taxon>Spermatophyta</taxon>
        <taxon>Magnoliopsida</taxon>
        <taxon>eudicotyledons</taxon>
        <taxon>Gunneridae</taxon>
        <taxon>Pentapetalae</taxon>
        <taxon>asterids</taxon>
        <taxon>lamiids</taxon>
        <taxon>Lamiales</taxon>
        <taxon>Phrymaceae</taxon>
        <taxon>Erythranthe</taxon>
    </lineage>
</organism>